<comment type="caution">
    <text evidence="2">The sequence shown here is derived from an EMBL/GenBank/DDBJ whole genome shotgun (WGS) entry which is preliminary data.</text>
</comment>
<feature type="compositionally biased region" description="Polar residues" evidence="1">
    <location>
        <begin position="256"/>
        <end position="273"/>
    </location>
</feature>
<keyword evidence="3" id="KW-1185">Reference proteome</keyword>
<feature type="compositionally biased region" description="Acidic residues" evidence="1">
    <location>
        <begin position="40"/>
        <end position="51"/>
    </location>
</feature>
<evidence type="ECO:0000313" key="2">
    <source>
        <dbReference type="EMBL" id="OTF75294.1"/>
    </source>
</evidence>
<sequence>EVKKSTKRVPAPPPPVSTVPATSTNGNDSDHAALEALQESIEEADEENEQENESKDQPDVPDEVQDNVRSSSPFVTTIDSSSSSNEQKSVDQNEIALFTDDNNPILNCDPEDISNCDDLTPCHTPQMNESVFDDDNCQVTILSNHSTIINTTGQQTPEDHRNISIVTIDDGKSISIQTSDDKQDQTANDAYALVDKSSKGRINKQHKQSPPSPSQPSSAKNDVTNSNVKTTIKVNLNLKSENERRNANSPKRVPVDNNQQLTTRIDQVTPMVSNRNNGNHERNNHHHHHHHHHKMVQSPTTESNNKSLKRESSNSSSSNFGSVGSSDKENAINSVNKSQQHANDQSSAAILLRKKQRDMVCSSYSFQPSP</sequence>
<feature type="non-terminal residue" evidence="2">
    <location>
        <position position="1"/>
    </location>
</feature>
<feature type="compositionally biased region" description="Polar residues" evidence="1">
    <location>
        <begin position="219"/>
        <end position="239"/>
    </location>
</feature>
<organism evidence="2 3">
    <name type="scientific">Euroglyphus maynei</name>
    <name type="common">Mayne's house dust mite</name>
    <dbReference type="NCBI Taxonomy" id="6958"/>
    <lineage>
        <taxon>Eukaryota</taxon>
        <taxon>Metazoa</taxon>
        <taxon>Ecdysozoa</taxon>
        <taxon>Arthropoda</taxon>
        <taxon>Chelicerata</taxon>
        <taxon>Arachnida</taxon>
        <taxon>Acari</taxon>
        <taxon>Acariformes</taxon>
        <taxon>Sarcoptiformes</taxon>
        <taxon>Astigmata</taxon>
        <taxon>Psoroptidia</taxon>
        <taxon>Analgoidea</taxon>
        <taxon>Pyroglyphidae</taxon>
        <taxon>Pyroglyphinae</taxon>
        <taxon>Euroglyphus</taxon>
    </lineage>
</organism>
<dbReference type="OrthoDB" id="6506126at2759"/>
<feature type="compositionally biased region" description="Polar residues" evidence="1">
    <location>
        <begin position="331"/>
        <end position="348"/>
    </location>
</feature>
<name>A0A1Y3B5H9_EURMA</name>
<feature type="region of interest" description="Disordered" evidence="1">
    <location>
        <begin position="1"/>
        <end position="90"/>
    </location>
</feature>
<feature type="compositionally biased region" description="Low complexity" evidence="1">
    <location>
        <begin position="313"/>
        <end position="325"/>
    </location>
</feature>
<gene>
    <name evidence="2" type="ORF">BLA29_005338</name>
</gene>
<evidence type="ECO:0000256" key="1">
    <source>
        <dbReference type="SAM" id="MobiDB-lite"/>
    </source>
</evidence>
<reference evidence="2 3" key="1">
    <citation type="submission" date="2017-03" db="EMBL/GenBank/DDBJ databases">
        <title>Genome Survey of Euroglyphus maynei.</title>
        <authorList>
            <person name="Arlian L.G."/>
            <person name="Morgan M.S."/>
            <person name="Rider S.D."/>
        </authorList>
    </citation>
    <scope>NUCLEOTIDE SEQUENCE [LARGE SCALE GENOMIC DNA]</scope>
    <source>
        <strain evidence="2">Arlian Lab</strain>
        <tissue evidence="2">Whole body</tissue>
    </source>
</reference>
<dbReference type="AlphaFoldDB" id="A0A1Y3B5H9"/>
<feature type="region of interest" description="Disordered" evidence="1">
    <location>
        <begin position="195"/>
        <end position="370"/>
    </location>
</feature>
<dbReference type="EMBL" id="MUJZ01042671">
    <property type="protein sequence ID" value="OTF75294.1"/>
    <property type="molecule type" value="Genomic_DNA"/>
</dbReference>
<dbReference type="Proteomes" id="UP000194236">
    <property type="component" value="Unassembled WGS sequence"/>
</dbReference>
<accession>A0A1Y3B5H9</accession>
<proteinExistence type="predicted"/>
<protein>
    <submittedName>
        <fullName evidence="2">Uncharacterized protein</fullName>
    </submittedName>
</protein>
<feature type="compositionally biased region" description="Polar residues" evidence="1">
    <location>
        <begin position="67"/>
        <end position="90"/>
    </location>
</feature>
<evidence type="ECO:0000313" key="3">
    <source>
        <dbReference type="Proteomes" id="UP000194236"/>
    </source>
</evidence>
<feature type="compositionally biased region" description="Basic residues" evidence="1">
    <location>
        <begin position="283"/>
        <end position="295"/>
    </location>
</feature>